<keyword evidence="1" id="KW-0732">Signal</keyword>
<organism evidence="2 3">
    <name type="scientific">Microbacterium psychrotolerans</name>
    <dbReference type="NCBI Taxonomy" id="3068321"/>
    <lineage>
        <taxon>Bacteria</taxon>
        <taxon>Bacillati</taxon>
        <taxon>Actinomycetota</taxon>
        <taxon>Actinomycetes</taxon>
        <taxon>Micrococcales</taxon>
        <taxon>Microbacteriaceae</taxon>
        <taxon>Microbacterium</taxon>
    </lineage>
</organism>
<sequence length="230" mass="23220">MRHSLQRRPRAAAAVLAAATLVATLLGSPPAAATELPPPGLPEGEAGAAAWRHGILPDAGTPTDDAARAKLTDEAESQLTETEAASFWVRFADRADLAAASAIADWDKRGAAVRDALRAHAEVSQASVIADLDAAGAAYTSFWVSNAVLVTGGDLALATTLAAHSEVSQIREVTTYTSAEPVESVPAAAGEGANIDGVAWGVDEIGAPAVWAQGITAKGSSSPTSTAGSM</sequence>
<proteinExistence type="predicted"/>
<dbReference type="Proteomes" id="UP001235133">
    <property type="component" value="Unassembled WGS sequence"/>
</dbReference>
<name>A0ABU0Z696_9MICO</name>
<gene>
    <name evidence="2" type="ORF">Q9R08_19155</name>
</gene>
<dbReference type="EMBL" id="JAVFWO010000007">
    <property type="protein sequence ID" value="MDQ7880117.1"/>
    <property type="molecule type" value="Genomic_DNA"/>
</dbReference>
<evidence type="ECO:0000313" key="2">
    <source>
        <dbReference type="EMBL" id="MDQ7880117.1"/>
    </source>
</evidence>
<reference evidence="2 3" key="1">
    <citation type="submission" date="2023-08" db="EMBL/GenBank/DDBJ databases">
        <title>Microbacterium psychrotolerans sp. nov., a psychrotolerant bacterium isolated from soil in Heilongjiang Province, China.</title>
        <authorList>
            <person name="An P."/>
            <person name="Zhao D."/>
            <person name="Xiang H."/>
        </authorList>
    </citation>
    <scope>NUCLEOTIDE SEQUENCE [LARGE SCALE GENOMIC DNA]</scope>
    <source>
        <strain evidence="2 3">QXD-8</strain>
    </source>
</reference>
<evidence type="ECO:0000256" key="1">
    <source>
        <dbReference type="SAM" id="SignalP"/>
    </source>
</evidence>
<feature type="signal peptide" evidence="1">
    <location>
        <begin position="1"/>
        <end position="33"/>
    </location>
</feature>
<protein>
    <submittedName>
        <fullName evidence="2">Uncharacterized protein</fullName>
    </submittedName>
</protein>
<evidence type="ECO:0000313" key="3">
    <source>
        <dbReference type="Proteomes" id="UP001235133"/>
    </source>
</evidence>
<feature type="chain" id="PRO_5046392108" evidence="1">
    <location>
        <begin position="34"/>
        <end position="230"/>
    </location>
</feature>
<keyword evidence="3" id="KW-1185">Reference proteome</keyword>
<accession>A0ABU0Z696</accession>
<dbReference type="RefSeq" id="WP_308869782.1">
    <property type="nucleotide sequence ID" value="NZ_JAVFWO010000007.1"/>
</dbReference>
<comment type="caution">
    <text evidence="2">The sequence shown here is derived from an EMBL/GenBank/DDBJ whole genome shotgun (WGS) entry which is preliminary data.</text>
</comment>